<accession>A0AAX4P6V8</accession>
<evidence type="ECO:0000256" key="6">
    <source>
        <dbReference type="ARBA" id="ARBA00023004"/>
    </source>
</evidence>
<dbReference type="SUPFAM" id="SSF52540">
    <property type="entry name" value="P-loop containing nucleoside triphosphate hydrolases"/>
    <property type="match status" value="1"/>
</dbReference>
<evidence type="ECO:0000313" key="10">
    <source>
        <dbReference type="EMBL" id="WZN61678.1"/>
    </source>
</evidence>
<keyword evidence="11" id="KW-1185">Reference proteome</keyword>
<feature type="binding site" evidence="8">
    <location>
        <position position="35"/>
    </location>
    <ligand>
        <name>[4Fe-4S] cluster</name>
        <dbReference type="ChEBI" id="CHEBI:49883"/>
        <label>1</label>
    </ligand>
</feature>
<dbReference type="GO" id="GO:0005524">
    <property type="term" value="F:ATP binding"/>
    <property type="evidence" value="ECO:0007669"/>
    <property type="project" value="UniProtKB-KW"/>
</dbReference>
<gene>
    <name evidence="8" type="primary">NBP35</name>
    <name evidence="10" type="ORF">HKI87_04g32130</name>
</gene>
<name>A0AAX4P6V8_9CHLO</name>
<comment type="similarity">
    <text evidence="8">Belongs to the Mrp/NBP35 ATP-binding proteins family. NUBP1/NBP35 subfamily.</text>
</comment>
<comment type="miscellaneous">
    <text evidence="8">Although plant and algal NBP35 proteins lack the characteristic CXXC motif in the C-terminus, thought to be required for Fe-S cluster binding, they can bind a [4Fe-4S] cluster in the C-terminus. Also, in this linage, no CFD1 partner protein homolog as found in other eukaryotes can be found.</text>
</comment>
<protein>
    <recommendedName>
        <fullName evidence="8">Cytosolic Fe-S cluster assembly factor NBP35</fullName>
    </recommendedName>
</protein>
<dbReference type="GO" id="GO:0140663">
    <property type="term" value="F:ATP-dependent FeS chaperone activity"/>
    <property type="evidence" value="ECO:0007669"/>
    <property type="project" value="InterPro"/>
</dbReference>
<keyword evidence="5 8" id="KW-0067">ATP-binding</keyword>
<dbReference type="InterPro" id="IPR027417">
    <property type="entry name" value="P-loop_NTPase"/>
</dbReference>
<comment type="subcellular location">
    <subcellularLocation>
        <location evidence="8">Cytoplasm</location>
    </subcellularLocation>
</comment>
<dbReference type="EMBL" id="CP151504">
    <property type="protein sequence ID" value="WZN61678.1"/>
    <property type="molecule type" value="Genomic_DNA"/>
</dbReference>
<keyword evidence="6 8" id="KW-0408">Iron</keyword>
<dbReference type="PANTHER" id="PTHR23264:SF19">
    <property type="entry name" value="CYTOSOLIC FE-S CLUSTER ASSEMBLY FACTOR NUBP2"/>
    <property type="match status" value="1"/>
</dbReference>
<sequence>MATVPNDANHGCPGTQDEQAGKADACAGCPNQQICASAPKGPDPDVEFIRAKLSNVKHKILVLSGKGGVGKSTFSSQLSLSLARSDASEVGLLDIDICGPSVPKMMGLEGEEVHQSNNGWSPVYVQDNLGVMSIGFMLPNPDDAVVWRGPRKNALIKQFLRDVDWGELDYLIVDSPPGTSDEHISLAQYLSLSDVDGAIIVTTPQEVSIIDVKKEINFCKKVGIRVIGVVENMSYLAMPLTEMRIQDPSDPGRDLTDKFSEFLRSENLENCVACAQVFPPTKGGAEKMAQDMQVPFLGKIPLDTKVAMAAENGESILEKGPGAAYNAYKEIVTVVAKSLGEEAQFD</sequence>
<keyword evidence="4 8" id="KW-0547">Nucleotide-binding</keyword>
<dbReference type="GO" id="GO:0051539">
    <property type="term" value="F:4 iron, 4 sulfur cluster binding"/>
    <property type="evidence" value="ECO:0007669"/>
    <property type="project" value="UniProtKB-UniRule"/>
</dbReference>
<comment type="subunit">
    <text evidence="8">Homodimer and homotetramer. Predominantly homodimeric.</text>
</comment>
<comment type="function">
    <text evidence="8">Component of the cytosolic iron-sulfur (Fe-S) protein assembly (CIA) machinery. Required for maturation of extramitochondrial Fe-S proteins. Functions as Fe-S scaffold, mediating the de novo assembly of an Fe-S cluster and its transfer to target apoproteins. Essential for embryo development.</text>
</comment>
<feature type="region of interest" description="Disordered" evidence="9">
    <location>
        <begin position="1"/>
        <end position="23"/>
    </location>
</feature>
<feature type="binding site" evidence="8">
    <location>
        <position position="26"/>
    </location>
    <ligand>
        <name>[4Fe-4S] cluster</name>
        <dbReference type="ChEBI" id="CHEBI:49883"/>
        <label>1</label>
    </ligand>
</feature>
<evidence type="ECO:0000256" key="7">
    <source>
        <dbReference type="ARBA" id="ARBA00023014"/>
    </source>
</evidence>
<comment type="cofactor">
    <cofactor evidence="8">
        <name>[4Fe-4S] cluster</name>
        <dbReference type="ChEBI" id="CHEBI:49883"/>
    </cofactor>
    <text evidence="8">Binds 3 [4Fe-4S] clusters per homodimer. Contains two stable clusters in the N-termini and one labile, bridging cluster between subunits of the homodimer.</text>
</comment>
<evidence type="ECO:0000256" key="3">
    <source>
        <dbReference type="ARBA" id="ARBA00022723"/>
    </source>
</evidence>
<dbReference type="GO" id="GO:0046872">
    <property type="term" value="F:metal ion binding"/>
    <property type="evidence" value="ECO:0007669"/>
    <property type="project" value="UniProtKB-KW"/>
</dbReference>
<dbReference type="InterPro" id="IPR000808">
    <property type="entry name" value="Mrp-like_CS"/>
</dbReference>
<dbReference type="InterPro" id="IPR019591">
    <property type="entry name" value="Mrp/NBP35_ATP-bd"/>
</dbReference>
<evidence type="ECO:0000256" key="5">
    <source>
        <dbReference type="ARBA" id="ARBA00022840"/>
    </source>
</evidence>
<dbReference type="CDD" id="cd02037">
    <property type="entry name" value="Mrp_NBP35"/>
    <property type="match status" value="1"/>
</dbReference>
<dbReference type="PANTHER" id="PTHR23264">
    <property type="entry name" value="NUCLEOTIDE-BINDING PROTEIN NBP35 YEAST -RELATED"/>
    <property type="match status" value="1"/>
</dbReference>
<keyword evidence="3 8" id="KW-0479">Metal-binding</keyword>
<dbReference type="Gene3D" id="3.40.50.300">
    <property type="entry name" value="P-loop containing nucleotide triphosphate hydrolases"/>
    <property type="match status" value="1"/>
</dbReference>
<dbReference type="GO" id="GO:0016226">
    <property type="term" value="P:iron-sulfur cluster assembly"/>
    <property type="evidence" value="ECO:0007669"/>
    <property type="project" value="UniProtKB-UniRule"/>
</dbReference>
<dbReference type="PROSITE" id="PS01215">
    <property type="entry name" value="MRP"/>
    <property type="match status" value="1"/>
</dbReference>
<evidence type="ECO:0000256" key="2">
    <source>
        <dbReference type="ARBA" id="ARBA00022490"/>
    </source>
</evidence>
<dbReference type="HAMAP" id="MF_03038">
    <property type="entry name" value="NUBP1"/>
    <property type="match status" value="1"/>
</dbReference>
<evidence type="ECO:0000256" key="1">
    <source>
        <dbReference type="ARBA" id="ARBA00022485"/>
    </source>
</evidence>
<dbReference type="Pfam" id="PF10609">
    <property type="entry name" value="ParA"/>
    <property type="match status" value="2"/>
</dbReference>
<evidence type="ECO:0000256" key="8">
    <source>
        <dbReference type="HAMAP-Rule" id="MF_03038"/>
    </source>
</evidence>
<evidence type="ECO:0000256" key="4">
    <source>
        <dbReference type="ARBA" id="ARBA00022741"/>
    </source>
</evidence>
<dbReference type="InterPro" id="IPR028601">
    <property type="entry name" value="NUBP1/Nbp35"/>
</dbReference>
<reference evidence="10 11" key="1">
    <citation type="submission" date="2024-03" db="EMBL/GenBank/DDBJ databases">
        <title>Complete genome sequence of the green alga Chloropicon roscoffensis RCC1871.</title>
        <authorList>
            <person name="Lemieux C."/>
            <person name="Pombert J.-F."/>
            <person name="Otis C."/>
            <person name="Turmel M."/>
        </authorList>
    </citation>
    <scope>NUCLEOTIDE SEQUENCE [LARGE SCALE GENOMIC DNA]</scope>
    <source>
        <strain evidence="10 11">RCC1871</strain>
    </source>
</reference>
<dbReference type="Proteomes" id="UP001472866">
    <property type="component" value="Chromosome 04"/>
</dbReference>
<keyword evidence="1 8" id="KW-0004">4Fe-4S</keyword>
<dbReference type="HAMAP" id="MF_02040">
    <property type="entry name" value="Mrp_NBP35"/>
    <property type="match status" value="1"/>
</dbReference>
<keyword evidence="2 8" id="KW-0963">Cytoplasm</keyword>
<dbReference type="InterPro" id="IPR033756">
    <property type="entry name" value="YlxH/NBP35"/>
</dbReference>
<feature type="binding site" evidence="8">
    <location>
        <position position="29"/>
    </location>
    <ligand>
        <name>[4Fe-4S] cluster</name>
        <dbReference type="ChEBI" id="CHEBI:49883"/>
        <label>1</label>
    </ligand>
</feature>
<evidence type="ECO:0000313" key="11">
    <source>
        <dbReference type="Proteomes" id="UP001472866"/>
    </source>
</evidence>
<keyword evidence="7 8" id="KW-0411">Iron-sulfur</keyword>
<organism evidence="10 11">
    <name type="scientific">Chloropicon roscoffensis</name>
    <dbReference type="NCBI Taxonomy" id="1461544"/>
    <lineage>
        <taxon>Eukaryota</taxon>
        <taxon>Viridiplantae</taxon>
        <taxon>Chlorophyta</taxon>
        <taxon>Chloropicophyceae</taxon>
        <taxon>Chloropicales</taxon>
        <taxon>Chloropicaceae</taxon>
        <taxon>Chloropicon</taxon>
    </lineage>
</organism>
<dbReference type="AlphaFoldDB" id="A0AAX4P6V8"/>
<evidence type="ECO:0000256" key="9">
    <source>
        <dbReference type="SAM" id="MobiDB-lite"/>
    </source>
</evidence>
<feature type="binding site" evidence="8">
    <location>
        <position position="12"/>
    </location>
    <ligand>
        <name>[4Fe-4S] cluster</name>
        <dbReference type="ChEBI" id="CHEBI:49883"/>
        <label>1</label>
    </ligand>
</feature>
<feature type="binding site" evidence="8">
    <location>
        <begin position="65"/>
        <end position="72"/>
    </location>
    <ligand>
        <name>ATP</name>
        <dbReference type="ChEBI" id="CHEBI:30616"/>
    </ligand>
</feature>
<dbReference type="GO" id="GO:0005829">
    <property type="term" value="C:cytosol"/>
    <property type="evidence" value="ECO:0007669"/>
    <property type="project" value="TreeGrafter"/>
</dbReference>
<proteinExistence type="inferred from homology"/>